<evidence type="ECO:0000256" key="3">
    <source>
        <dbReference type="ARBA" id="ARBA00022448"/>
    </source>
</evidence>
<evidence type="ECO:0000256" key="8">
    <source>
        <dbReference type="PROSITE-ProRule" id="PRU00282"/>
    </source>
</evidence>
<comment type="subcellular location">
    <subcellularLocation>
        <location evidence="1">Membrane</location>
        <topology evidence="1">Multi-pass membrane protein</topology>
    </subcellularLocation>
</comment>
<evidence type="ECO:0000256" key="6">
    <source>
        <dbReference type="ARBA" id="ARBA00022989"/>
    </source>
</evidence>
<dbReference type="OrthoDB" id="18574at2759"/>
<organism evidence="11 12">
    <name type="scientific">Cristinia sonorae</name>
    <dbReference type="NCBI Taxonomy" id="1940300"/>
    <lineage>
        <taxon>Eukaryota</taxon>
        <taxon>Fungi</taxon>
        <taxon>Dikarya</taxon>
        <taxon>Basidiomycota</taxon>
        <taxon>Agaricomycotina</taxon>
        <taxon>Agaricomycetes</taxon>
        <taxon>Agaricomycetidae</taxon>
        <taxon>Agaricales</taxon>
        <taxon>Pleurotineae</taxon>
        <taxon>Stephanosporaceae</taxon>
        <taxon>Cristinia</taxon>
    </lineage>
</organism>
<evidence type="ECO:0000256" key="2">
    <source>
        <dbReference type="ARBA" id="ARBA00006375"/>
    </source>
</evidence>
<keyword evidence="12" id="KW-1185">Reference proteome</keyword>
<name>A0A8K0UUB6_9AGAR</name>
<dbReference type="InterPro" id="IPR023395">
    <property type="entry name" value="MCP_dom_sf"/>
</dbReference>
<evidence type="ECO:0000256" key="9">
    <source>
        <dbReference type="RuleBase" id="RU000488"/>
    </source>
</evidence>
<keyword evidence="4 8" id="KW-0812">Transmembrane</keyword>
<dbReference type="Gene3D" id="1.50.40.10">
    <property type="entry name" value="Mitochondrial carrier domain"/>
    <property type="match status" value="1"/>
</dbReference>
<comment type="caution">
    <text evidence="11">The sequence shown here is derived from an EMBL/GenBank/DDBJ whole genome shotgun (WGS) entry which is preliminary data.</text>
</comment>
<dbReference type="SUPFAM" id="SSF103506">
    <property type="entry name" value="Mitochondrial carrier"/>
    <property type="match status" value="1"/>
</dbReference>
<dbReference type="PANTHER" id="PTHR45939:SF2">
    <property type="entry name" value="CARRIER PROTEIN, PUTATIVE (AFU_ORTHOLOGUE AFUA_2G13870)-RELATED"/>
    <property type="match status" value="1"/>
</dbReference>
<feature type="transmembrane region" description="Helical" evidence="10">
    <location>
        <begin position="192"/>
        <end position="217"/>
    </location>
</feature>
<feature type="repeat" description="Solcar" evidence="8">
    <location>
        <begin position="232"/>
        <end position="326"/>
    </location>
</feature>
<dbReference type="GO" id="GO:0015217">
    <property type="term" value="F:ADP transmembrane transporter activity"/>
    <property type="evidence" value="ECO:0007669"/>
    <property type="project" value="TreeGrafter"/>
</dbReference>
<dbReference type="PANTHER" id="PTHR45939">
    <property type="entry name" value="PEROXISOMAL MEMBRANE PROTEIN PMP34-RELATED"/>
    <property type="match status" value="1"/>
</dbReference>
<protein>
    <submittedName>
        <fullName evidence="11">Mitochondrial carrier</fullName>
    </submittedName>
</protein>
<evidence type="ECO:0000256" key="4">
    <source>
        <dbReference type="ARBA" id="ARBA00022692"/>
    </source>
</evidence>
<dbReference type="PROSITE" id="PS50920">
    <property type="entry name" value="SOLCAR"/>
    <property type="match status" value="3"/>
</dbReference>
<gene>
    <name evidence="11" type="ORF">BXZ70DRAFT_742204</name>
</gene>
<feature type="transmembrane region" description="Helical" evidence="10">
    <location>
        <begin position="73"/>
        <end position="90"/>
    </location>
</feature>
<dbReference type="GO" id="GO:0016020">
    <property type="term" value="C:membrane"/>
    <property type="evidence" value="ECO:0007669"/>
    <property type="project" value="UniProtKB-SubCell"/>
</dbReference>
<dbReference type="InterPro" id="IPR052217">
    <property type="entry name" value="Mito/Peroxisomal_Carrier"/>
</dbReference>
<proteinExistence type="inferred from homology"/>
<feature type="repeat" description="Solcar" evidence="8">
    <location>
        <begin position="5"/>
        <end position="93"/>
    </location>
</feature>
<evidence type="ECO:0000313" key="12">
    <source>
        <dbReference type="Proteomes" id="UP000813824"/>
    </source>
</evidence>
<sequence>MTSTLPPLVQALSGSIGSATANAVSYPLDLVATRLQITSSKKLKGARGIVRALQYILWREGWSGLFDGLGTDTIAQLLSNFLYFYFYSFLRTILIRRKTRHVVLTPKSKAKPVLLSVIEELGIGFVAGVASRAISTPLSVVTVRLQTASEDEDEEVDLEAASEKSDVTGPRKEILGPVKVMKRILAEDGLSGLWKGFTTTIPLSLNPAFTLFFFQLFRRAIARGKPATNNAPTLPEAFFGAAFSNSVATVILYPLMLAKTRLQVQQKEARENGAGGRSPQSMLTVWHQAYAREGWTGIYQGLEAQILKGFVSQGVTMMVKQRSVQTLIGSQLK</sequence>
<keyword evidence="5" id="KW-0677">Repeat</keyword>
<keyword evidence="7 8" id="KW-0472">Membrane</keyword>
<keyword evidence="6 10" id="KW-1133">Transmembrane helix</keyword>
<dbReference type="EMBL" id="JAEVFJ010000007">
    <property type="protein sequence ID" value="KAH8103604.1"/>
    <property type="molecule type" value="Genomic_DNA"/>
</dbReference>
<reference evidence="11" key="1">
    <citation type="journal article" date="2021" name="New Phytol.">
        <title>Evolutionary innovations through gain and loss of genes in the ectomycorrhizal Boletales.</title>
        <authorList>
            <person name="Wu G."/>
            <person name="Miyauchi S."/>
            <person name="Morin E."/>
            <person name="Kuo A."/>
            <person name="Drula E."/>
            <person name="Varga T."/>
            <person name="Kohler A."/>
            <person name="Feng B."/>
            <person name="Cao Y."/>
            <person name="Lipzen A."/>
            <person name="Daum C."/>
            <person name="Hundley H."/>
            <person name="Pangilinan J."/>
            <person name="Johnson J."/>
            <person name="Barry K."/>
            <person name="LaButti K."/>
            <person name="Ng V."/>
            <person name="Ahrendt S."/>
            <person name="Min B."/>
            <person name="Choi I.G."/>
            <person name="Park H."/>
            <person name="Plett J.M."/>
            <person name="Magnuson J."/>
            <person name="Spatafora J.W."/>
            <person name="Nagy L.G."/>
            <person name="Henrissat B."/>
            <person name="Grigoriev I.V."/>
            <person name="Yang Z.L."/>
            <person name="Xu J."/>
            <person name="Martin F.M."/>
        </authorList>
    </citation>
    <scope>NUCLEOTIDE SEQUENCE</scope>
    <source>
        <strain evidence="11">KKN 215</strain>
    </source>
</reference>
<dbReference type="AlphaFoldDB" id="A0A8K0UUB6"/>
<evidence type="ECO:0000256" key="5">
    <source>
        <dbReference type="ARBA" id="ARBA00022737"/>
    </source>
</evidence>
<dbReference type="Proteomes" id="UP000813824">
    <property type="component" value="Unassembled WGS sequence"/>
</dbReference>
<evidence type="ECO:0000256" key="10">
    <source>
        <dbReference type="SAM" id="Phobius"/>
    </source>
</evidence>
<dbReference type="InterPro" id="IPR018108">
    <property type="entry name" value="MCP_transmembrane"/>
</dbReference>
<comment type="similarity">
    <text evidence="2 9">Belongs to the mitochondrial carrier (TC 2.A.29) family.</text>
</comment>
<keyword evidence="3 9" id="KW-0813">Transport</keyword>
<accession>A0A8K0UUB6</accession>
<evidence type="ECO:0000256" key="1">
    <source>
        <dbReference type="ARBA" id="ARBA00004141"/>
    </source>
</evidence>
<dbReference type="Pfam" id="PF00153">
    <property type="entry name" value="Mito_carr"/>
    <property type="match status" value="3"/>
</dbReference>
<feature type="transmembrane region" description="Helical" evidence="10">
    <location>
        <begin position="237"/>
        <end position="257"/>
    </location>
</feature>
<feature type="repeat" description="Solcar" evidence="8">
    <location>
        <begin position="115"/>
        <end position="220"/>
    </location>
</feature>
<evidence type="ECO:0000313" key="11">
    <source>
        <dbReference type="EMBL" id="KAH8103604.1"/>
    </source>
</evidence>
<evidence type="ECO:0000256" key="7">
    <source>
        <dbReference type="ARBA" id="ARBA00023136"/>
    </source>
</evidence>